<feature type="signal peptide" evidence="2">
    <location>
        <begin position="1"/>
        <end position="19"/>
    </location>
</feature>
<sequence>MCCFPEVLLALLLVGVVVARPSPPEPGGASEHNNEDDEGEQKICISFKGNAIGEVTQVKGELPPQLVLKLSGHSRPKMVHYKVVTADGEEFYPQVKMLTRANVTPDSLENRGLNEGTFSTTRVIPVIEDSLNKSSEWNSGDGATERSAAENNATERSSSEGENSTTPTFDPSTVTPAITQSILIVTADGTASTLETASGTDDVSYESNNDVGAQLVETESISANSSGVTTTEIEYREVTNSKSLDISTPHRTQGEEGVEAVSIKEYGLDSTTTDGVDITTNTWSSQGHGGNFDRTMTKNYSISESPPEAAVYESTVEKEVTGENNTFTPKVTPIPTQIVTGVTNTAQGVALHETPGVVAFKQERQNETGVPNVIDTEEEFEDSGTTVARRTVTDGTPLTMIPSTLADKGTYSEIDAKTTSRTTTDNQEPQESISIGDTSTTIAPNGESTLVDSLKKFQDLHPEIKFDDQGKVIDVLSDETLDDLDTNGTTVRTSTEYSTEADKEMKTAPEVDEERRFDSTTPSQIITSKSGGVVQSGEPTMKPPDDETSTNSDPIFDDETSENVTGGNGESTEGGPEGNTPSDTFRKLDEDELANINVTSPPEVIDEQTVKHRFLSSDEHDVTELVVDQSGSTQVTISATGLVSSTKVDRGESVVTQPVHHEGGANQLSDRILASGGTTTPETLVSGNEFKTSSLPEVTSSTKADAEKINVVTVSPPANKTIRIYNSLSESHPDGDGSPSPPPHRQLEDWEKFNNFTIIFPSRKGSYQSYNPINYRVLGGYNQPGNFYTMYNRARGQIQIVHLPWARQI</sequence>
<dbReference type="AlphaFoldDB" id="A0A6A4J584"/>
<feature type="compositionally biased region" description="Polar residues" evidence="1">
    <location>
        <begin position="519"/>
        <end position="530"/>
    </location>
</feature>
<name>A0A6A4J584_APOLU</name>
<feature type="compositionally biased region" description="Polar residues" evidence="1">
    <location>
        <begin position="149"/>
        <end position="175"/>
    </location>
</feature>
<feature type="region of interest" description="Disordered" evidence="1">
    <location>
        <begin position="418"/>
        <end position="444"/>
    </location>
</feature>
<feature type="region of interest" description="Disordered" evidence="1">
    <location>
        <begin position="728"/>
        <end position="747"/>
    </location>
</feature>
<evidence type="ECO:0000313" key="4">
    <source>
        <dbReference type="Proteomes" id="UP000466442"/>
    </source>
</evidence>
<dbReference type="Proteomes" id="UP000466442">
    <property type="component" value="Linkage Group LG1"/>
</dbReference>
<feature type="region of interest" description="Disordered" evidence="1">
    <location>
        <begin position="485"/>
        <end position="585"/>
    </location>
</feature>
<reference evidence="3" key="1">
    <citation type="journal article" date="2021" name="Mol. Ecol. Resour.">
        <title>Apolygus lucorum genome provides insights into omnivorousness and mesophyll feeding.</title>
        <authorList>
            <person name="Liu Y."/>
            <person name="Liu H."/>
            <person name="Wang H."/>
            <person name="Huang T."/>
            <person name="Liu B."/>
            <person name="Yang B."/>
            <person name="Yin L."/>
            <person name="Li B."/>
            <person name="Zhang Y."/>
            <person name="Zhang S."/>
            <person name="Jiang F."/>
            <person name="Zhang X."/>
            <person name="Ren Y."/>
            <person name="Wang B."/>
            <person name="Wang S."/>
            <person name="Lu Y."/>
            <person name="Wu K."/>
            <person name="Fan W."/>
            <person name="Wang G."/>
        </authorList>
    </citation>
    <scope>NUCLEOTIDE SEQUENCE</scope>
    <source>
        <strain evidence="3">12Hb</strain>
    </source>
</reference>
<gene>
    <name evidence="3" type="ORF">GE061_000240</name>
</gene>
<feature type="region of interest" description="Disordered" evidence="1">
    <location>
        <begin position="133"/>
        <end position="175"/>
    </location>
</feature>
<evidence type="ECO:0000256" key="2">
    <source>
        <dbReference type="SAM" id="SignalP"/>
    </source>
</evidence>
<protein>
    <submittedName>
        <fullName evidence="3">Uncharacterized protein</fullName>
    </submittedName>
</protein>
<accession>A0A6A4J584</accession>
<organism evidence="3 4">
    <name type="scientific">Apolygus lucorum</name>
    <name type="common">Small green plant bug</name>
    <name type="synonym">Lygocoris lucorum</name>
    <dbReference type="NCBI Taxonomy" id="248454"/>
    <lineage>
        <taxon>Eukaryota</taxon>
        <taxon>Metazoa</taxon>
        <taxon>Ecdysozoa</taxon>
        <taxon>Arthropoda</taxon>
        <taxon>Hexapoda</taxon>
        <taxon>Insecta</taxon>
        <taxon>Pterygota</taxon>
        <taxon>Neoptera</taxon>
        <taxon>Paraneoptera</taxon>
        <taxon>Hemiptera</taxon>
        <taxon>Heteroptera</taxon>
        <taxon>Panheteroptera</taxon>
        <taxon>Cimicomorpha</taxon>
        <taxon>Miridae</taxon>
        <taxon>Mirini</taxon>
        <taxon>Apolygus</taxon>
    </lineage>
</organism>
<keyword evidence="4" id="KW-1185">Reference proteome</keyword>
<keyword evidence="2" id="KW-0732">Signal</keyword>
<evidence type="ECO:0000313" key="3">
    <source>
        <dbReference type="EMBL" id="KAF6215905.1"/>
    </source>
</evidence>
<feature type="compositionally biased region" description="Polar residues" evidence="1">
    <location>
        <begin position="486"/>
        <end position="498"/>
    </location>
</feature>
<evidence type="ECO:0000256" key="1">
    <source>
        <dbReference type="SAM" id="MobiDB-lite"/>
    </source>
</evidence>
<proteinExistence type="predicted"/>
<feature type="chain" id="PRO_5043400194" evidence="2">
    <location>
        <begin position="20"/>
        <end position="809"/>
    </location>
</feature>
<dbReference type="EMBL" id="WIXP02000001">
    <property type="protein sequence ID" value="KAF6215905.1"/>
    <property type="molecule type" value="Genomic_DNA"/>
</dbReference>
<feature type="compositionally biased region" description="Basic and acidic residues" evidence="1">
    <location>
        <begin position="500"/>
        <end position="518"/>
    </location>
</feature>
<comment type="caution">
    <text evidence="3">The sequence shown here is derived from an EMBL/GenBank/DDBJ whole genome shotgun (WGS) entry which is preliminary data.</text>
</comment>